<comment type="cofactor">
    <cofactor evidence="2">
        <name>Mn(2+)</name>
        <dbReference type="ChEBI" id="CHEBI:29035"/>
    </cofactor>
</comment>
<comment type="cofactor">
    <cofactor evidence="3">
        <name>Mg(2+)</name>
        <dbReference type="ChEBI" id="CHEBI:18420"/>
    </cofactor>
</comment>
<dbReference type="InterPro" id="IPR024084">
    <property type="entry name" value="IsoPropMal-DH-like_dom"/>
</dbReference>
<evidence type="ECO:0000256" key="6">
    <source>
        <dbReference type="ARBA" id="ARBA00011738"/>
    </source>
</evidence>
<comment type="pathway">
    <text evidence="4">Amino-acid biosynthesis; L-leucine biosynthesis; L-leucine from 3-methyl-2-oxobutanoate: step 3/4.</text>
</comment>
<dbReference type="SUPFAM" id="SSF53659">
    <property type="entry name" value="Isocitrate/Isopropylmalate dehydrogenase-like"/>
    <property type="match status" value="1"/>
</dbReference>
<dbReference type="PANTHER" id="PTHR42979:SF1">
    <property type="entry name" value="3-ISOPROPYLMALATE DEHYDROGENASE"/>
    <property type="match status" value="1"/>
</dbReference>
<dbReference type="InterPro" id="IPR004429">
    <property type="entry name" value="Isopropylmalate_DH"/>
</dbReference>
<evidence type="ECO:0000256" key="10">
    <source>
        <dbReference type="ARBA" id="ARBA00022605"/>
    </source>
</evidence>
<dbReference type="EC" id="1.1.1.85" evidence="7"/>
<keyword evidence="10" id="KW-0028">Amino-acid biosynthesis</keyword>
<sequence>MQSSILWRETVTEMAKDYPEVTLEHIYIDNATMQLIKAPESFDVLLCSNIFGDIISDEAAMITGSMGMLPSASLNEEGFGLYEPAGGSAPDIAGKGIANPIAQILSAAMMLRYSFNLNEAADAIESAVQKVLANGHRTADLADDSTPVSTAEMGTLIAQAI</sequence>
<dbReference type="EMBL" id="AAZJ01000002">
    <property type="protein sequence ID" value="EDK14448.1"/>
    <property type="molecule type" value="Genomic_DNA"/>
</dbReference>
<dbReference type="PANTHER" id="PTHR42979">
    <property type="entry name" value="3-ISOPROPYLMALATE DEHYDROGENASE"/>
    <property type="match status" value="1"/>
</dbReference>
<evidence type="ECO:0000256" key="15">
    <source>
        <dbReference type="ARBA" id="ARBA00023304"/>
    </source>
</evidence>
<accession>A4NW86</accession>
<reference evidence="19 20" key="1">
    <citation type="journal article" date="2007" name="Genome Biol.">
        <title>Characterization and modeling of the Haemophilus influenzae core and supragenomes based on the complete genomic sequences of Rd and 12 clinical nontypeable strains.</title>
        <authorList>
            <person name="Hogg J.S."/>
            <person name="Hu F.Z."/>
            <person name="Janto B."/>
            <person name="Boissy R."/>
            <person name="Hayes J."/>
            <person name="Keefe R."/>
            <person name="Post J.C."/>
            <person name="Ehrlich G.D."/>
        </authorList>
    </citation>
    <scope>NUCLEOTIDE SEQUENCE [LARGE SCALE GENOMIC DNA]</scope>
    <source>
        <strain evidence="19 20">22.4-21</strain>
    </source>
</reference>
<comment type="similarity">
    <text evidence="5">Belongs to the isocitrate and isopropylmalate dehydrogenases family. LeuB type 1 subfamily.</text>
</comment>
<evidence type="ECO:0000313" key="19">
    <source>
        <dbReference type="EMBL" id="EDK14448.1"/>
    </source>
</evidence>
<evidence type="ECO:0000256" key="4">
    <source>
        <dbReference type="ARBA" id="ARBA00004762"/>
    </source>
</evidence>
<keyword evidence="11" id="KW-0479">Metal-binding</keyword>
<protein>
    <recommendedName>
        <fullName evidence="8">3-isopropylmalate dehydrogenase</fullName>
        <ecNumber evidence="7">1.1.1.85</ecNumber>
    </recommendedName>
    <alternativeName>
        <fullName evidence="17">3-IPM-DH</fullName>
    </alternativeName>
    <alternativeName>
        <fullName evidence="16">Beta-IPM dehydrogenase</fullName>
    </alternativeName>
</protein>
<evidence type="ECO:0000256" key="12">
    <source>
        <dbReference type="ARBA" id="ARBA00022842"/>
    </source>
</evidence>
<dbReference type="PROSITE" id="PS00470">
    <property type="entry name" value="IDH_IMDH"/>
    <property type="match status" value="1"/>
</dbReference>
<gene>
    <name evidence="19" type="ORF">CGSHiR3021_06320</name>
</gene>
<keyword evidence="14" id="KW-0520">NAD</keyword>
<proteinExistence type="inferred from homology"/>
<evidence type="ECO:0000313" key="20">
    <source>
        <dbReference type="Proteomes" id="UP000005596"/>
    </source>
</evidence>
<keyword evidence="9" id="KW-0432">Leucine biosynthesis</keyword>
<keyword evidence="12" id="KW-0460">Magnesium</keyword>
<dbReference type="GO" id="GO:0003862">
    <property type="term" value="F:3-isopropylmalate dehydrogenase activity"/>
    <property type="evidence" value="ECO:0007669"/>
    <property type="project" value="UniProtKB-EC"/>
</dbReference>
<dbReference type="GO" id="GO:0009098">
    <property type="term" value="P:L-leucine biosynthetic process"/>
    <property type="evidence" value="ECO:0007669"/>
    <property type="project" value="UniProtKB-UniPathway"/>
</dbReference>
<evidence type="ECO:0000256" key="17">
    <source>
        <dbReference type="ARBA" id="ARBA00033138"/>
    </source>
</evidence>
<evidence type="ECO:0000256" key="3">
    <source>
        <dbReference type="ARBA" id="ARBA00001946"/>
    </source>
</evidence>
<dbReference type="GO" id="GO:0000287">
    <property type="term" value="F:magnesium ion binding"/>
    <property type="evidence" value="ECO:0007669"/>
    <property type="project" value="InterPro"/>
</dbReference>
<dbReference type="UniPathway" id="UPA00048">
    <property type="reaction ID" value="UER00072"/>
</dbReference>
<evidence type="ECO:0000256" key="2">
    <source>
        <dbReference type="ARBA" id="ARBA00001936"/>
    </source>
</evidence>
<dbReference type="Pfam" id="PF00180">
    <property type="entry name" value="Iso_dh"/>
    <property type="match status" value="1"/>
</dbReference>
<evidence type="ECO:0000256" key="13">
    <source>
        <dbReference type="ARBA" id="ARBA00023002"/>
    </source>
</evidence>
<evidence type="ECO:0000256" key="7">
    <source>
        <dbReference type="ARBA" id="ARBA00013101"/>
    </source>
</evidence>
<evidence type="ECO:0000256" key="9">
    <source>
        <dbReference type="ARBA" id="ARBA00022430"/>
    </source>
</evidence>
<comment type="catalytic activity">
    <reaction evidence="1">
        <text>(2R,3S)-3-isopropylmalate + NAD(+) = 4-methyl-2-oxopentanoate + CO2 + NADH</text>
        <dbReference type="Rhea" id="RHEA:32271"/>
        <dbReference type="ChEBI" id="CHEBI:16526"/>
        <dbReference type="ChEBI" id="CHEBI:17865"/>
        <dbReference type="ChEBI" id="CHEBI:35121"/>
        <dbReference type="ChEBI" id="CHEBI:57540"/>
        <dbReference type="ChEBI" id="CHEBI:57945"/>
        <dbReference type="EC" id="1.1.1.85"/>
    </reaction>
</comment>
<evidence type="ECO:0000256" key="5">
    <source>
        <dbReference type="ARBA" id="ARBA00008319"/>
    </source>
</evidence>
<evidence type="ECO:0000259" key="18">
    <source>
        <dbReference type="SMART" id="SM01329"/>
    </source>
</evidence>
<name>A4NW86_HAEIF</name>
<keyword evidence="15" id="KW-0100">Branched-chain amino acid biosynthesis</keyword>
<comment type="subunit">
    <text evidence="6">Homodimer.</text>
</comment>
<evidence type="ECO:0000256" key="14">
    <source>
        <dbReference type="ARBA" id="ARBA00023027"/>
    </source>
</evidence>
<dbReference type="GO" id="GO:0051287">
    <property type="term" value="F:NAD binding"/>
    <property type="evidence" value="ECO:0007669"/>
    <property type="project" value="InterPro"/>
</dbReference>
<dbReference type="InterPro" id="IPR019818">
    <property type="entry name" value="IsoCit/isopropylmalate_DH_CS"/>
</dbReference>
<dbReference type="AlphaFoldDB" id="A4NW86"/>
<evidence type="ECO:0000256" key="11">
    <source>
        <dbReference type="ARBA" id="ARBA00022723"/>
    </source>
</evidence>
<evidence type="ECO:0000256" key="8">
    <source>
        <dbReference type="ARBA" id="ARBA00019276"/>
    </source>
</evidence>
<dbReference type="BioCyc" id="HINF375063:G119K-531-MONOMER"/>
<evidence type="ECO:0000256" key="16">
    <source>
        <dbReference type="ARBA" id="ARBA00030010"/>
    </source>
</evidence>
<keyword evidence="13 19" id="KW-0560">Oxidoreductase</keyword>
<dbReference type="Proteomes" id="UP000005596">
    <property type="component" value="Unassembled WGS sequence"/>
</dbReference>
<organism evidence="19 20">
    <name type="scientific">Haemophilus influenzae 22.4-21</name>
    <dbReference type="NCBI Taxonomy" id="375063"/>
    <lineage>
        <taxon>Bacteria</taxon>
        <taxon>Pseudomonadati</taxon>
        <taxon>Pseudomonadota</taxon>
        <taxon>Gammaproteobacteria</taxon>
        <taxon>Pasteurellales</taxon>
        <taxon>Pasteurellaceae</taxon>
        <taxon>Haemophilus</taxon>
    </lineage>
</organism>
<dbReference type="GO" id="GO:0005829">
    <property type="term" value="C:cytosol"/>
    <property type="evidence" value="ECO:0007669"/>
    <property type="project" value="TreeGrafter"/>
</dbReference>
<evidence type="ECO:0000256" key="1">
    <source>
        <dbReference type="ARBA" id="ARBA00000624"/>
    </source>
</evidence>
<dbReference type="Gene3D" id="3.40.718.10">
    <property type="entry name" value="Isopropylmalate Dehydrogenase"/>
    <property type="match status" value="1"/>
</dbReference>
<dbReference type="SMART" id="SM01329">
    <property type="entry name" value="Iso_dh"/>
    <property type="match status" value="1"/>
</dbReference>
<feature type="domain" description="Isopropylmalate dehydrogenase-like" evidence="18">
    <location>
        <begin position="1"/>
        <end position="157"/>
    </location>
</feature>